<protein>
    <submittedName>
        <fullName evidence="1">Uncharacterized protein</fullName>
    </submittedName>
</protein>
<organism evidence="1 2">
    <name type="scientific">Linnemannia hyalina</name>
    <dbReference type="NCBI Taxonomy" id="64524"/>
    <lineage>
        <taxon>Eukaryota</taxon>
        <taxon>Fungi</taxon>
        <taxon>Fungi incertae sedis</taxon>
        <taxon>Mucoromycota</taxon>
        <taxon>Mortierellomycotina</taxon>
        <taxon>Mortierellomycetes</taxon>
        <taxon>Mortierellales</taxon>
        <taxon>Mortierellaceae</taxon>
        <taxon>Linnemannia</taxon>
    </lineage>
</organism>
<dbReference type="EMBL" id="JAHRHY010000016">
    <property type="protein sequence ID" value="KAG9063346.1"/>
    <property type="molecule type" value="Genomic_DNA"/>
</dbReference>
<dbReference type="AlphaFoldDB" id="A0A9P7XPJ0"/>
<comment type="caution">
    <text evidence="1">The sequence shown here is derived from an EMBL/GenBank/DDBJ whole genome shotgun (WGS) entry which is preliminary data.</text>
</comment>
<sequence length="214" mass="24134">MTTACESFFTLPELIALITPPHLSRQDIVYLSLANRLSWPHPRLQALYNNIDAVRAVYWKADFSWSYFQAVLAYLNTTLTRSSAGPDALKDTEKDVVSTDALTHPAYKGMEISESLPAISLPPLRRLTICKAFIGTDSYGSSNVDLPWGYLYEPQHHQTFWLLCLNSSTLLHLDLWTLDINSSMVMRDLCRTISGLQHLRTLKLHGLAPNDIPS</sequence>
<reference evidence="1" key="1">
    <citation type="submission" date="2021-06" db="EMBL/GenBank/DDBJ databases">
        <title>Genome Sequence of Mortierella hyaline Strain SCG-10, a Cold-Adapted, Nitrate-Reducing Fungus Isolated from Soil in Minnesota, USA.</title>
        <authorList>
            <person name="Aldossari N."/>
        </authorList>
    </citation>
    <scope>NUCLEOTIDE SEQUENCE</scope>
    <source>
        <strain evidence="1">SCG-10</strain>
    </source>
</reference>
<dbReference type="Proteomes" id="UP000707451">
    <property type="component" value="Unassembled WGS sequence"/>
</dbReference>
<dbReference type="OrthoDB" id="2351521at2759"/>
<name>A0A9P7XPJ0_9FUNG</name>
<proteinExistence type="predicted"/>
<evidence type="ECO:0000313" key="2">
    <source>
        <dbReference type="Proteomes" id="UP000707451"/>
    </source>
</evidence>
<keyword evidence="2" id="KW-1185">Reference proteome</keyword>
<accession>A0A9P7XPJ0</accession>
<gene>
    <name evidence="1" type="ORF">KI688_004228</name>
</gene>
<evidence type="ECO:0000313" key="1">
    <source>
        <dbReference type="EMBL" id="KAG9063346.1"/>
    </source>
</evidence>